<feature type="signal peptide" evidence="2">
    <location>
        <begin position="1"/>
        <end position="20"/>
    </location>
</feature>
<sequence length="462" mass="52376">MGHMQHLLFNVGLALHIVWTNHVDACVTRIQTNSTSGRNPLTSGFADFVKDNLDYWHIPGMAIGVIDNNDVFVEGYGLSALPDRKVTPDTLFYAGSTTKAQTAACLSSLIHSGSHEALANKWSTNISSILKDDFVLEDKWATDHLTLDDAVSHRTGMPRHDRALTREKNGVPLSTKDIVRSMRDLPFVGEPRVKFHYNNYMYITLSYVIETLTKKDLKQVMNELIWDPLGMNSTYLGLEDAKKSQKDLATGYNWNNVTGKHNEVTYMTLTDLTGSAAAISNVRDYTKWIQALVNVTQHFPDDVLKDIRAPRIVETPNPKGYLDAWLYSLGWFRTLFQGRTMYRHTGEMVGFKSAVYWFPEEKYGFVLFANSEQGLKAINPVSWRLIADKFDIPAEEIADNKFRHVFGDYWMACEELLANRDEWTDFHLAEFVKGDDGKPAALTMKMTQDGEVEATVTFDKTT</sequence>
<dbReference type="InterPro" id="IPR012338">
    <property type="entry name" value="Beta-lactam/transpept-like"/>
</dbReference>
<name>A0A0D9NJ37_METAN</name>
<evidence type="ECO:0000256" key="1">
    <source>
        <dbReference type="ARBA" id="ARBA00038215"/>
    </source>
</evidence>
<dbReference type="Proteomes" id="UP000054544">
    <property type="component" value="Unassembled WGS sequence"/>
</dbReference>
<feature type="domain" description="Beta-lactamase-related" evidence="3">
    <location>
        <begin position="52"/>
        <end position="374"/>
    </location>
</feature>
<reference evidence="5" key="1">
    <citation type="journal article" date="2014" name="BMC Genomics">
        <title>The genome sequence of the biocontrol fungus Metarhizium anisopliae and comparative genomics of Metarhizium species.</title>
        <authorList>
            <person name="Pattemore J.A."/>
            <person name="Hane J.K."/>
            <person name="Williams A.H."/>
            <person name="Wilson B.A."/>
            <person name="Stodart B.J."/>
            <person name="Ash G.J."/>
        </authorList>
    </citation>
    <scope>NUCLEOTIDE SEQUENCE [LARGE SCALE GENOMIC DNA]</scope>
    <source>
        <strain evidence="5">BRIP 53293</strain>
    </source>
</reference>
<dbReference type="Pfam" id="PF00144">
    <property type="entry name" value="Beta-lactamase"/>
    <property type="match status" value="1"/>
</dbReference>
<dbReference type="STRING" id="1291518.A0A0D9NJ37"/>
<dbReference type="InterPro" id="IPR050491">
    <property type="entry name" value="AmpC-like"/>
</dbReference>
<keyword evidence="2" id="KW-0732">Signal</keyword>
<evidence type="ECO:0000256" key="2">
    <source>
        <dbReference type="SAM" id="SignalP"/>
    </source>
</evidence>
<dbReference type="EMBL" id="KE384781">
    <property type="protein sequence ID" value="KJK73738.1"/>
    <property type="molecule type" value="Genomic_DNA"/>
</dbReference>
<evidence type="ECO:0000259" key="3">
    <source>
        <dbReference type="Pfam" id="PF00144"/>
    </source>
</evidence>
<dbReference type="PANTHER" id="PTHR46825">
    <property type="entry name" value="D-ALANYL-D-ALANINE-CARBOXYPEPTIDASE/ENDOPEPTIDASE AMPH"/>
    <property type="match status" value="1"/>
</dbReference>
<evidence type="ECO:0000313" key="5">
    <source>
        <dbReference type="Proteomes" id="UP000054544"/>
    </source>
</evidence>
<gene>
    <name evidence="4" type="ORF">H634G_10973</name>
</gene>
<dbReference type="AlphaFoldDB" id="A0A0D9NJ37"/>
<dbReference type="PANTHER" id="PTHR46825:SF9">
    <property type="entry name" value="BETA-LACTAMASE-RELATED DOMAIN-CONTAINING PROTEIN"/>
    <property type="match status" value="1"/>
</dbReference>
<feature type="chain" id="PRO_5002341255" description="Beta-lactamase-related domain-containing protein" evidence="2">
    <location>
        <begin position="21"/>
        <end position="462"/>
    </location>
</feature>
<accession>A0A0D9NJ37</accession>
<proteinExistence type="inferred from homology"/>
<dbReference type="InterPro" id="IPR001466">
    <property type="entry name" value="Beta-lactam-related"/>
</dbReference>
<keyword evidence="5" id="KW-1185">Reference proteome</keyword>
<evidence type="ECO:0000313" key="4">
    <source>
        <dbReference type="EMBL" id="KJK73738.1"/>
    </source>
</evidence>
<comment type="similarity">
    <text evidence="1">Belongs to the peptidase S12 family.</text>
</comment>
<organism evidence="4 5">
    <name type="scientific">Metarhizium anisopliae BRIP 53293</name>
    <dbReference type="NCBI Taxonomy" id="1291518"/>
    <lineage>
        <taxon>Eukaryota</taxon>
        <taxon>Fungi</taxon>
        <taxon>Dikarya</taxon>
        <taxon>Ascomycota</taxon>
        <taxon>Pezizomycotina</taxon>
        <taxon>Sordariomycetes</taxon>
        <taxon>Hypocreomycetidae</taxon>
        <taxon>Hypocreales</taxon>
        <taxon>Clavicipitaceae</taxon>
        <taxon>Metarhizium</taxon>
    </lineage>
</organism>
<dbReference type="SUPFAM" id="SSF56601">
    <property type="entry name" value="beta-lactamase/transpeptidase-like"/>
    <property type="match status" value="1"/>
</dbReference>
<dbReference type="Gene3D" id="3.40.710.10">
    <property type="entry name" value="DD-peptidase/beta-lactamase superfamily"/>
    <property type="match status" value="1"/>
</dbReference>
<protein>
    <recommendedName>
        <fullName evidence="3">Beta-lactamase-related domain-containing protein</fullName>
    </recommendedName>
</protein>